<evidence type="ECO:0000313" key="3">
    <source>
        <dbReference type="EMBL" id="MBC5683390.1"/>
    </source>
</evidence>
<dbReference type="SMART" id="SM00278">
    <property type="entry name" value="HhH1"/>
    <property type="match status" value="2"/>
</dbReference>
<dbReference type="PANTHER" id="PTHR21180:SF32">
    <property type="entry name" value="ENDONUCLEASE_EXONUCLEASE_PHOSPHATASE FAMILY DOMAIN-CONTAINING PROTEIN 1"/>
    <property type="match status" value="1"/>
</dbReference>
<keyword evidence="4" id="KW-1185">Reference proteome</keyword>
<dbReference type="Gene3D" id="3.10.560.10">
    <property type="entry name" value="Outer membrane lipoprotein wza domain like"/>
    <property type="match status" value="1"/>
</dbReference>
<dbReference type="Proteomes" id="UP000631576">
    <property type="component" value="Unassembled WGS sequence"/>
</dbReference>
<dbReference type="SUPFAM" id="SSF47781">
    <property type="entry name" value="RuvA domain 2-like"/>
    <property type="match status" value="1"/>
</dbReference>
<organism evidence="3 4">
    <name type="scientific">Ruminococcus hominis</name>
    <dbReference type="NCBI Taxonomy" id="2763065"/>
    <lineage>
        <taxon>Bacteria</taxon>
        <taxon>Bacillati</taxon>
        <taxon>Bacillota</taxon>
        <taxon>Clostridia</taxon>
        <taxon>Eubacteriales</taxon>
        <taxon>Oscillospiraceae</taxon>
        <taxon>Ruminococcus</taxon>
    </lineage>
</organism>
<evidence type="ECO:0000256" key="1">
    <source>
        <dbReference type="SAM" id="SignalP"/>
    </source>
</evidence>
<gene>
    <name evidence="3" type="ORF">H8S40_07385</name>
</gene>
<dbReference type="InterPro" id="IPR051675">
    <property type="entry name" value="Endo/Exo/Phosphatase_dom_1"/>
</dbReference>
<accession>A0ABR7G7H0</accession>
<dbReference type="PANTHER" id="PTHR21180">
    <property type="entry name" value="ENDONUCLEASE/EXONUCLEASE/PHOSPHATASE FAMILY DOMAIN-CONTAINING PROTEIN 1"/>
    <property type="match status" value="1"/>
</dbReference>
<dbReference type="RefSeq" id="WP_186864945.1">
    <property type="nucleotide sequence ID" value="NZ_JACOPE010000001.1"/>
</dbReference>
<dbReference type="InterPro" id="IPR003583">
    <property type="entry name" value="Hlx-hairpin-Hlx_DNA-bd_motif"/>
</dbReference>
<name>A0ABR7G7H0_9FIRM</name>
<feature type="signal peptide" evidence="1">
    <location>
        <begin position="1"/>
        <end position="21"/>
    </location>
</feature>
<dbReference type="PROSITE" id="PS51257">
    <property type="entry name" value="PROKAR_LIPOPROTEIN"/>
    <property type="match status" value="1"/>
</dbReference>
<dbReference type="InterPro" id="IPR010994">
    <property type="entry name" value="RuvA_2-like"/>
</dbReference>
<feature type="domain" description="Helix-hairpin-helix DNA-binding motif class 1" evidence="2">
    <location>
        <begin position="156"/>
        <end position="175"/>
    </location>
</feature>
<sequence>MKVRNLWKRQLLITFCLFVFCFGTGCGQKGEAFQEVTLQETEQSLNETEKNKETEEIHDTTKTTSVYVYVCGAVNNTGVYELKKDARIYEAIECAGGLREDAALSAVNQAEYVSDGQQIYIPTQEEYNAGITSEMTVSSSTDSSDGKVHLNTATKDELKTLSGIGESRAESILAYRDSHGAFQSIEELMNVEGIKEGIYLKIKDQIAL</sequence>
<feature type="chain" id="PRO_5045792793" evidence="1">
    <location>
        <begin position="22"/>
        <end position="208"/>
    </location>
</feature>
<feature type="domain" description="Helix-hairpin-helix DNA-binding motif class 1" evidence="2">
    <location>
        <begin position="186"/>
        <end position="205"/>
    </location>
</feature>
<dbReference type="Pfam" id="PF12836">
    <property type="entry name" value="HHH_3"/>
    <property type="match status" value="1"/>
</dbReference>
<dbReference type="NCBIfam" id="TIGR00426">
    <property type="entry name" value="competence protein ComEA helix-hairpin-helix repeat region"/>
    <property type="match status" value="1"/>
</dbReference>
<protein>
    <submittedName>
        <fullName evidence="3">Helix-hairpin-helix domain-containing protein</fullName>
    </submittedName>
</protein>
<evidence type="ECO:0000259" key="2">
    <source>
        <dbReference type="SMART" id="SM00278"/>
    </source>
</evidence>
<keyword evidence="1" id="KW-0732">Signal</keyword>
<reference evidence="3 4" key="1">
    <citation type="submission" date="2020-08" db="EMBL/GenBank/DDBJ databases">
        <title>Genome public.</title>
        <authorList>
            <person name="Liu C."/>
            <person name="Sun Q."/>
        </authorList>
    </citation>
    <scope>NUCLEOTIDE SEQUENCE [LARGE SCALE GENOMIC DNA]</scope>
    <source>
        <strain evidence="3 4">NSJ-13</strain>
    </source>
</reference>
<dbReference type="Gene3D" id="1.10.150.280">
    <property type="entry name" value="AF1531-like domain"/>
    <property type="match status" value="1"/>
</dbReference>
<dbReference type="Pfam" id="PF10531">
    <property type="entry name" value="SLBB"/>
    <property type="match status" value="1"/>
</dbReference>
<dbReference type="EMBL" id="JACOPE010000001">
    <property type="protein sequence ID" value="MBC5683390.1"/>
    <property type="molecule type" value="Genomic_DNA"/>
</dbReference>
<evidence type="ECO:0000313" key="4">
    <source>
        <dbReference type="Proteomes" id="UP000631576"/>
    </source>
</evidence>
<comment type="caution">
    <text evidence="3">The sequence shown here is derived from an EMBL/GenBank/DDBJ whole genome shotgun (WGS) entry which is preliminary data.</text>
</comment>
<dbReference type="InterPro" id="IPR004509">
    <property type="entry name" value="Competence_ComEA_HhH"/>
</dbReference>
<dbReference type="InterPro" id="IPR019554">
    <property type="entry name" value="Soluble_ligand-bd"/>
</dbReference>
<proteinExistence type="predicted"/>